<feature type="compositionally biased region" description="Polar residues" evidence="10">
    <location>
        <begin position="1"/>
        <end position="26"/>
    </location>
</feature>
<dbReference type="HOGENOM" id="CLU_002888_1_2_1"/>
<keyword evidence="4 9" id="KW-0547">Nucleotide-binding</keyword>
<reference evidence="12 13" key="1">
    <citation type="journal article" date="2011" name="Proc. Natl. Acad. Sci. U.S.A.">
        <title>Evolutionary erosion of yeast sex chromosomes by mating-type switching accidents.</title>
        <authorList>
            <person name="Gordon J.L."/>
            <person name="Armisen D."/>
            <person name="Proux-Wera E."/>
            <person name="Oheigeartaigh S.S."/>
            <person name="Byrne K.P."/>
            <person name="Wolfe K.H."/>
        </authorList>
    </citation>
    <scope>NUCLEOTIDE SEQUENCE [LARGE SCALE GENOMIC DNA]</scope>
    <source>
        <strain evidence="13">ATCC 76901 / BCRC 22586 / CBS 4309 / NBRC 1992 / NRRL Y-12630</strain>
    </source>
</reference>
<evidence type="ECO:0000256" key="4">
    <source>
        <dbReference type="ARBA" id="ARBA00022741"/>
    </source>
</evidence>
<dbReference type="GO" id="GO:0007165">
    <property type="term" value="P:signal transduction"/>
    <property type="evidence" value="ECO:0007669"/>
    <property type="project" value="TreeGrafter"/>
</dbReference>
<keyword evidence="13" id="KW-1185">Reference proteome</keyword>
<evidence type="ECO:0000256" key="7">
    <source>
        <dbReference type="ARBA" id="ARBA00047899"/>
    </source>
</evidence>
<evidence type="ECO:0000313" key="13">
    <source>
        <dbReference type="Proteomes" id="UP000001640"/>
    </source>
</evidence>
<dbReference type="FunFam" id="1.10.510.10:FF:000571">
    <property type="entry name" value="Maternal embryonic leucine zipper kinase"/>
    <property type="match status" value="1"/>
</dbReference>
<evidence type="ECO:0000256" key="8">
    <source>
        <dbReference type="ARBA" id="ARBA00048679"/>
    </source>
</evidence>
<feature type="compositionally biased region" description="Low complexity" evidence="10">
    <location>
        <begin position="467"/>
        <end position="481"/>
    </location>
</feature>
<evidence type="ECO:0000256" key="10">
    <source>
        <dbReference type="SAM" id="MobiDB-lite"/>
    </source>
</evidence>
<sequence>MTNSQRNTYCGPSVPVSSAHQNPTISRNKKSHMKFGPYIVGATLGEGEFGKVKMGWSTTSSSSGKITEDSKQVAIKLIRRDFIKKGSEKEMKIFREINSLKHLTHPNIVRLEEVLQNSKYIGIVLEYASGGEFYKYVQRKRRLKEATACRLFAQLISGVSYMHSKGIVHRDLKLENLLLDKHENLIITDFGFVNEFYADNELMKTSCGSPCYAAPELVITTEPYKARKADIWSCGIILYGMLAGYLPWDDDKQNPNGEDIVRLYHYITKTPLKFPEYITPLPRDLLRHILVSNPVRRMSSRHIKKHEWLSPHSHFLSITSEEWDNIYASKEKQKLASTEEAQQPQHHNISARASYTQGTLPSRMISTTDQFTKQIAVTSSIRSVSNSVNETNPEILNYLAGTRRRSTNRRQSEYDNSDIHPYIAEIPEPVVLPEVPPKDNIKVSSKLHNNGRRVRPATYMSTSSRPTMSESTDLTSSTDTSYKTAQMSRSSNHTSNDMDFNQRYNSISIGNSANMIPPISPQQEIQRDPNNIRVNRNRHSVHLESQTRRTLKKDHIDSEAPILEIDEETKRLSVKEPVSTSQLKNMRTNIENEFTSAKNFDKETNKKRFSFLSFVSPKDSDSNSNSELNNISSNARSDRSHMHPKPPMTYADSKSTRHPPGSRKTSSQNRNVSSNQTRKQQLRSSIMVSALPMSDLEAQWEQVEKNGKEQSTARRVLDFFKRRSMRI</sequence>
<comment type="catalytic activity">
    <reaction evidence="7">
        <text>L-threonyl-[protein] + ATP = O-phospho-L-threonyl-[protein] + ADP + H(+)</text>
        <dbReference type="Rhea" id="RHEA:46608"/>
        <dbReference type="Rhea" id="RHEA-COMP:11060"/>
        <dbReference type="Rhea" id="RHEA-COMP:11605"/>
        <dbReference type="ChEBI" id="CHEBI:15378"/>
        <dbReference type="ChEBI" id="CHEBI:30013"/>
        <dbReference type="ChEBI" id="CHEBI:30616"/>
        <dbReference type="ChEBI" id="CHEBI:61977"/>
        <dbReference type="ChEBI" id="CHEBI:456216"/>
        <dbReference type="EC" id="2.7.11.1"/>
    </reaction>
</comment>
<dbReference type="PANTHER" id="PTHR43895">
    <property type="entry name" value="CALCIUM/CALMODULIN-DEPENDENT PROTEIN KINASE KINASE-RELATED"/>
    <property type="match status" value="1"/>
</dbReference>
<dbReference type="PROSITE" id="PS00107">
    <property type="entry name" value="PROTEIN_KINASE_ATP"/>
    <property type="match status" value="1"/>
</dbReference>
<evidence type="ECO:0000313" key="12">
    <source>
        <dbReference type="EMBL" id="CCC68231.1"/>
    </source>
</evidence>
<dbReference type="EC" id="2.7.11.1" evidence="1"/>
<reference key="2">
    <citation type="submission" date="2011-08" db="EMBL/GenBank/DDBJ databases">
        <title>Genome sequence of Naumovozyma castellii.</title>
        <authorList>
            <person name="Gordon J.L."/>
            <person name="Armisen D."/>
            <person name="Proux-Wera E."/>
            <person name="OhEigeartaigh S.S."/>
            <person name="Byrne K.P."/>
            <person name="Wolfe K.H."/>
        </authorList>
    </citation>
    <scope>NUCLEOTIDE SEQUENCE</scope>
    <source>
        <strain>Type strain:CBS 4309</strain>
    </source>
</reference>
<feature type="compositionally biased region" description="Polar residues" evidence="10">
    <location>
        <begin position="663"/>
        <end position="683"/>
    </location>
</feature>
<gene>
    <name evidence="12" type="primary">NCAS0B01470</name>
    <name evidence="12" type="ordered locus">NCAS_0B01470</name>
</gene>
<name>G0VBA7_NAUCA</name>
<keyword evidence="2" id="KW-0723">Serine/threonine-protein kinase</keyword>
<dbReference type="EMBL" id="HE576753">
    <property type="protein sequence ID" value="CCC68231.1"/>
    <property type="molecule type" value="Genomic_DNA"/>
</dbReference>
<evidence type="ECO:0000259" key="11">
    <source>
        <dbReference type="PROSITE" id="PS50011"/>
    </source>
</evidence>
<keyword evidence="3" id="KW-0808">Transferase</keyword>
<dbReference type="Proteomes" id="UP000001640">
    <property type="component" value="Chromosome 2"/>
</dbReference>
<dbReference type="OMA" id="WRATHIV"/>
<proteinExistence type="predicted"/>
<keyword evidence="6 9" id="KW-0067">ATP-binding</keyword>
<dbReference type="Gene3D" id="1.10.510.10">
    <property type="entry name" value="Transferase(Phosphotransferase) domain 1"/>
    <property type="match status" value="1"/>
</dbReference>
<evidence type="ECO:0000256" key="5">
    <source>
        <dbReference type="ARBA" id="ARBA00022777"/>
    </source>
</evidence>
<dbReference type="InterPro" id="IPR000719">
    <property type="entry name" value="Prot_kinase_dom"/>
</dbReference>
<keyword evidence="5" id="KW-0418">Kinase</keyword>
<dbReference type="Pfam" id="PF00069">
    <property type="entry name" value="Pkinase"/>
    <property type="match status" value="1"/>
</dbReference>
<evidence type="ECO:0000256" key="6">
    <source>
        <dbReference type="ARBA" id="ARBA00022840"/>
    </source>
</evidence>
<feature type="region of interest" description="Disordered" evidence="10">
    <location>
        <begin position="1"/>
        <end position="29"/>
    </location>
</feature>
<dbReference type="AlphaFoldDB" id="G0VBA7"/>
<dbReference type="GO" id="GO:0005524">
    <property type="term" value="F:ATP binding"/>
    <property type="evidence" value="ECO:0007669"/>
    <property type="project" value="UniProtKB-UniRule"/>
</dbReference>
<dbReference type="InterPro" id="IPR011009">
    <property type="entry name" value="Kinase-like_dom_sf"/>
</dbReference>
<dbReference type="InterPro" id="IPR017441">
    <property type="entry name" value="Protein_kinase_ATP_BS"/>
</dbReference>
<dbReference type="GeneID" id="96901793"/>
<dbReference type="InterPro" id="IPR008271">
    <property type="entry name" value="Ser/Thr_kinase_AS"/>
</dbReference>
<dbReference type="SMART" id="SM00220">
    <property type="entry name" value="S_TKc"/>
    <property type="match status" value="1"/>
</dbReference>
<dbReference type="PROSITE" id="PS50011">
    <property type="entry name" value="PROTEIN_KINASE_DOM"/>
    <property type="match status" value="1"/>
</dbReference>
<feature type="domain" description="Protein kinase" evidence="11">
    <location>
        <begin position="38"/>
        <end position="309"/>
    </location>
</feature>
<dbReference type="GO" id="GO:0004674">
    <property type="term" value="F:protein serine/threonine kinase activity"/>
    <property type="evidence" value="ECO:0007669"/>
    <property type="project" value="UniProtKB-KW"/>
</dbReference>
<protein>
    <recommendedName>
        <fullName evidence="1">non-specific serine/threonine protein kinase</fullName>
        <ecNumber evidence="1">2.7.11.1</ecNumber>
    </recommendedName>
</protein>
<dbReference type="OrthoDB" id="193931at2759"/>
<dbReference type="RefSeq" id="XP_003674607.1">
    <property type="nucleotide sequence ID" value="XM_003674559.1"/>
</dbReference>
<organism evidence="12 13">
    <name type="scientific">Naumovozyma castellii</name>
    <name type="common">Yeast</name>
    <name type="synonym">Saccharomyces castellii</name>
    <dbReference type="NCBI Taxonomy" id="27288"/>
    <lineage>
        <taxon>Eukaryota</taxon>
        <taxon>Fungi</taxon>
        <taxon>Dikarya</taxon>
        <taxon>Ascomycota</taxon>
        <taxon>Saccharomycotina</taxon>
        <taxon>Saccharomycetes</taxon>
        <taxon>Saccharomycetales</taxon>
        <taxon>Saccharomycetaceae</taxon>
        <taxon>Naumovozyma</taxon>
    </lineage>
</organism>
<feature type="region of interest" description="Disordered" evidence="10">
    <location>
        <begin position="459"/>
        <end position="481"/>
    </location>
</feature>
<evidence type="ECO:0000256" key="9">
    <source>
        <dbReference type="PROSITE-ProRule" id="PRU10141"/>
    </source>
</evidence>
<dbReference type="STRING" id="1064592.G0VBA7"/>
<evidence type="ECO:0000256" key="1">
    <source>
        <dbReference type="ARBA" id="ARBA00012513"/>
    </source>
</evidence>
<feature type="binding site" evidence="9">
    <location>
        <position position="76"/>
    </location>
    <ligand>
        <name>ATP</name>
        <dbReference type="ChEBI" id="CHEBI:30616"/>
    </ligand>
</feature>
<evidence type="ECO:0000256" key="2">
    <source>
        <dbReference type="ARBA" id="ARBA00022527"/>
    </source>
</evidence>
<dbReference type="PROSITE" id="PS00108">
    <property type="entry name" value="PROTEIN_KINASE_ST"/>
    <property type="match status" value="1"/>
</dbReference>
<feature type="compositionally biased region" description="Polar residues" evidence="10">
    <location>
        <begin position="335"/>
        <end position="356"/>
    </location>
</feature>
<dbReference type="SUPFAM" id="SSF56112">
    <property type="entry name" value="Protein kinase-like (PK-like)"/>
    <property type="match status" value="1"/>
</dbReference>
<feature type="compositionally biased region" description="Low complexity" evidence="10">
    <location>
        <begin position="622"/>
        <end position="634"/>
    </location>
</feature>
<dbReference type="KEGG" id="ncs:NCAS_0B01470"/>
<feature type="region of interest" description="Disordered" evidence="10">
    <location>
        <begin position="615"/>
        <end position="683"/>
    </location>
</feature>
<dbReference type="PANTHER" id="PTHR43895:SF32">
    <property type="entry name" value="SERINE_THREONINE-PROTEIN KINASE CHK1"/>
    <property type="match status" value="1"/>
</dbReference>
<dbReference type="eggNOG" id="KOG0583">
    <property type="taxonomic scope" value="Eukaryota"/>
</dbReference>
<feature type="region of interest" description="Disordered" evidence="10">
    <location>
        <begin position="334"/>
        <end position="356"/>
    </location>
</feature>
<accession>G0VBA7</accession>
<evidence type="ECO:0000256" key="3">
    <source>
        <dbReference type="ARBA" id="ARBA00022679"/>
    </source>
</evidence>
<dbReference type="InParanoid" id="G0VBA7"/>
<comment type="catalytic activity">
    <reaction evidence="8">
        <text>L-seryl-[protein] + ATP = O-phospho-L-seryl-[protein] + ADP + H(+)</text>
        <dbReference type="Rhea" id="RHEA:17989"/>
        <dbReference type="Rhea" id="RHEA-COMP:9863"/>
        <dbReference type="Rhea" id="RHEA-COMP:11604"/>
        <dbReference type="ChEBI" id="CHEBI:15378"/>
        <dbReference type="ChEBI" id="CHEBI:29999"/>
        <dbReference type="ChEBI" id="CHEBI:30616"/>
        <dbReference type="ChEBI" id="CHEBI:83421"/>
        <dbReference type="ChEBI" id="CHEBI:456216"/>
        <dbReference type="EC" id="2.7.11.1"/>
    </reaction>
</comment>